<dbReference type="GO" id="GO:0045300">
    <property type="term" value="F:stearoyl-[ACP] desaturase activity"/>
    <property type="evidence" value="ECO:0007669"/>
    <property type="project" value="UniProtKB-EC"/>
</dbReference>
<dbReference type="RefSeq" id="WP_316514870.1">
    <property type="nucleotide sequence ID" value="NZ_OY726395.1"/>
</dbReference>
<dbReference type="Gene3D" id="1.10.620.20">
    <property type="entry name" value="Ribonucleotide Reductase, subunit A"/>
    <property type="match status" value="1"/>
</dbReference>
<sequence length="276" mass="31674">MAEFPVANALTLELEPVVAENLQRHLDTAEEWFAHDYVPFEQGENFAFLGGRDWDPSQQTLPQPVVDACEILQITKDNLAGYHRELVEHFILEWKWGRFIGRWTAEEHLHAIVMRNYLVVTRNFDPTANEDVRVDHVMNKGYRASSFTQIETLVFMAFFERSWAVFCRRTAEQTEEPVLKSLLERIAVDEERHELFFGNLVRWCLQYDEAETVAAVARRAKELQVPGADIDAFAGKVANVAEAGIFGPEQLRQVISDQITAFGLADRAELREFICA</sequence>
<dbReference type="PANTHER" id="PTHR31155:SF9">
    <property type="entry name" value="STEAROYL-[ACYL-CARRIER-PROTEIN] 9-DESATURASE 7, CHLOROPLASTIC"/>
    <property type="match status" value="1"/>
</dbReference>
<keyword evidence="12" id="KW-1185">Reference proteome</keyword>
<comment type="subunit">
    <text evidence="3">Homodimer.</text>
</comment>
<organism evidence="11 12">
    <name type="scientific">[Mycobacterium] wendilense</name>
    <dbReference type="NCBI Taxonomy" id="3064284"/>
    <lineage>
        <taxon>Bacteria</taxon>
        <taxon>Bacillati</taxon>
        <taxon>Actinomycetota</taxon>
        <taxon>Actinomycetes</taxon>
        <taxon>Mycobacteriales</taxon>
        <taxon>Mycobacteriaceae</taxon>
        <taxon>Mycolicibacter</taxon>
    </lineage>
</organism>
<evidence type="ECO:0000256" key="8">
    <source>
        <dbReference type="ARBA" id="ARBA00023004"/>
    </source>
</evidence>
<dbReference type="SUPFAM" id="SSF47240">
    <property type="entry name" value="Ferritin-like"/>
    <property type="match status" value="1"/>
</dbReference>
<accession>A0ABN9NVC6</accession>
<evidence type="ECO:0000313" key="12">
    <source>
        <dbReference type="Proteomes" id="UP001190466"/>
    </source>
</evidence>
<keyword evidence="9" id="KW-0443">Lipid metabolism</keyword>
<evidence type="ECO:0000256" key="7">
    <source>
        <dbReference type="ARBA" id="ARBA00023002"/>
    </source>
</evidence>
<dbReference type="PANTHER" id="PTHR31155">
    <property type="entry name" value="ACYL- ACYL-CARRIER-PROTEIN DESATURASE-RELATED"/>
    <property type="match status" value="1"/>
</dbReference>
<evidence type="ECO:0000256" key="10">
    <source>
        <dbReference type="ARBA" id="ARBA00023160"/>
    </source>
</evidence>
<dbReference type="Pfam" id="PF03405">
    <property type="entry name" value="FA_desaturase_2"/>
    <property type="match status" value="1"/>
</dbReference>
<dbReference type="InterPro" id="IPR012348">
    <property type="entry name" value="RNR-like"/>
</dbReference>
<keyword evidence="6" id="KW-0276">Fatty acid metabolism</keyword>
<keyword evidence="5" id="KW-0479">Metal-binding</keyword>
<name>A0ABN9NVC6_9MYCO</name>
<proteinExistence type="inferred from homology"/>
<evidence type="ECO:0000256" key="1">
    <source>
        <dbReference type="ARBA" id="ARBA00001954"/>
    </source>
</evidence>
<reference evidence="11 12" key="1">
    <citation type="submission" date="2023-08" db="EMBL/GenBank/DDBJ databases">
        <authorList>
            <person name="Folkvardsen B D."/>
            <person name="Norman A."/>
        </authorList>
    </citation>
    <scope>NUCLEOTIDE SEQUENCE [LARGE SCALE GENOMIC DNA]</scope>
    <source>
        <strain evidence="11 12">Mu0050</strain>
    </source>
</reference>
<evidence type="ECO:0000313" key="11">
    <source>
        <dbReference type="EMBL" id="CAJ1580448.1"/>
    </source>
</evidence>
<keyword evidence="7 11" id="KW-0560">Oxidoreductase</keyword>
<keyword evidence="10" id="KW-0275">Fatty acid biosynthesis</keyword>
<evidence type="ECO:0000256" key="2">
    <source>
        <dbReference type="ARBA" id="ARBA00008749"/>
    </source>
</evidence>
<comment type="similarity">
    <text evidence="2">Belongs to the fatty acid desaturase type 2 family.</text>
</comment>
<dbReference type="EC" id="1.14.19.2" evidence="11"/>
<dbReference type="PIRSF" id="PIRSF000346">
    <property type="entry name" value="Dlt9_acylACP_des"/>
    <property type="match status" value="1"/>
</dbReference>
<evidence type="ECO:0000256" key="6">
    <source>
        <dbReference type="ARBA" id="ARBA00022832"/>
    </source>
</evidence>
<keyword evidence="4" id="KW-0444">Lipid biosynthesis</keyword>
<evidence type="ECO:0000256" key="3">
    <source>
        <dbReference type="ARBA" id="ARBA00011738"/>
    </source>
</evidence>
<dbReference type="InterPro" id="IPR005067">
    <property type="entry name" value="Fatty_acid_desaturase-2"/>
</dbReference>
<dbReference type="InterPro" id="IPR009078">
    <property type="entry name" value="Ferritin-like_SF"/>
</dbReference>
<gene>
    <name evidence="11" type="ORF">MU0050_001048</name>
</gene>
<evidence type="ECO:0000256" key="9">
    <source>
        <dbReference type="ARBA" id="ARBA00023098"/>
    </source>
</evidence>
<keyword evidence="8" id="KW-0408">Iron</keyword>
<protein>
    <submittedName>
        <fullName evidence="11">Acyl-ACP desaturase</fullName>
        <ecNumber evidence="11">1.14.19.2</ecNumber>
    </submittedName>
</protein>
<dbReference type="Proteomes" id="UP001190466">
    <property type="component" value="Chromosome"/>
</dbReference>
<evidence type="ECO:0000256" key="5">
    <source>
        <dbReference type="ARBA" id="ARBA00022723"/>
    </source>
</evidence>
<dbReference type="EMBL" id="OY726395">
    <property type="protein sequence ID" value="CAJ1580448.1"/>
    <property type="molecule type" value="Genomic_DNA"/>
</dbReference>
<comment type="cofactor">
    <cofactor evidence="1">
        <name>Fe(2+)</name>
        <dbReference type="ChEBI" id="CHEBI:29033"/>
    </cofactor>
</comment>
<evidence type="ECO:0000256" key="4">
    <source>
        <dbReference type="ARBA" id="ARBA00022516"/>
    </source>
</evidence>